<feature type="non-terminal residue" evidence="3">
    <location>
        <position position="1"/>
    </location>
</feature>
<sequence length="184" mass="19068">ANSASKTERKAAGARGALGDATATVEAEAALQKAHAKLEQAEQRKQEELQQVSEGDLEAMRGLLLQLRRLPTARPAGNFARAWELTMEQLQAVDEMFAPQEPAAPKRPRARWGGCCPVDGGAVASDSDADLELDSQPAAERGQAGRRPAAAGPRPRVAPSAVQELAAAAADAGPLATLASSGAE</sequence>
<comment type="caution">
    <text evidence="3">The sequence shown here is derived from an EMBL/GenBank/DDBJ whole genome shotgun (WGS) entry which is preliminary data.</text>
</comment>
<feature type="compositionally biased region" description="Low complexity" evidence="2">
    <location>
        <begin position="134"/>
        <end position="163"/>
    </location>
</feature>
<feature type="compositionally biased region" description="Basic and acidic residues" evidence="2">
    <location>
        <begin position="1"/>
        <end position="11"/>
    </location>
</feature>
<feature type="region of interest" description="Disordered" evidence="2">
    <location>
        <begin position="121"/>
        <end position="163"/>
    </location>
</feature>
<feature type="coiled-coil region" evidence="1">
    <location>
        <begin position="24"/>
        <end position="58"/>
    </location>
</feature>
<feature type="region of interest" description="Disordered" evidence="2">
    <location>
        <begin position="1"/>
        <end position="21"/>
    </location>
</feature>
<evidence type="ECO:0000313" key="3">
    <source>
        <dbReference type="EMBL" id="CAK0821410.1"/>
    </source>
</evidence>
<keyword evidence="4" id="KW-1185">Reference proteome</keyword>
<proteinExistence type="predicted"/>
<accession>A0ABN9RR85</accession>
<dbReference type="Proteomes" id="UP001189429">
    <property type="component" value="Unassembled WGS sequence"/>
</dbReference>
<evidence type="ECO:0000256" key="2">
    <source>
        <dbReference type="SAM" id="MobiDB-lite"/>
    </source>
</evidence>
<gene>
    <name evidence="3" type="ORF">PCOR1329_LOCUS22747</name>
</gene>
<organism evidence="3 4">
    <name type="scientific">Prorocentrum cordatum</name>
    <dbReference type="NCBI Taxonomy" id="2364126"/>
    <lineage>
        <taxon>Eukaryota</taxon>
        <taxon>Sar</taxon>
        <taxon>Alveolata</taxon>
        <taxon>Dinophyceae</taxon>
        <taxon>Prorocentrales</taxon>
        <taxon>Prorocentraceae</taxon>
        <taxon>Prorocentrum</taxon>
    </lineage>
</organism>
<evidence type="ECO:0000256" key="1">
    <source>
        <dbReference type="SAM" id="Coils"/>
    </source>
</evidence>
<evidence type="ECO:0000313" key="4">
    <source>
        <dbReference type="Proteomes" id="UP001189429"/>
    </source>
</evidence>
<feature type="non-terminal residue" evidence="3">
    <location>
        <position position="184"/>
    </location>
</feature>
<protein>
    <submittedName>
        <fullName evidence="3">Uncharacterized protein</fullName>
    </submittedName>
</protein>
<reference evidence="3" key="1">
    <citation type="submission" date="2023-10" db="EMBL/GenBank/DDBJ databases">
        <authorList>
            <person name="Chen Y."/>
            <person name="Shah S."/>
            <person name="Dougan E. K."/>
            <person name="Thang M."/>
            <person name="Chan C."/>
        </authorList>
    </citation>
    <scope>NUCLEOTIDE SEQUENCE [LARGE SCALE GENOMIC DNA]</scope>
</reference>
<dbReference type="EMBL" id="CAUYUJ010007634">
    <property type="protein sequence ID" value="CAK0821410.1"/>
    <property type="molecule type" value="Genomic_DNA"/>
</dbReference>
<keyword evidence="1" id="KW-0175">Coiled coil</keyword>
<name>A0ABN9RR85_9DINO</name>